<dbReference type="AlphaFoldDB" id="A0A1H6LQB6"/>
<protein>
    <submittedName>
        <fullName evidence="2">Transposase, IS4 family protein</fullName>
    </submittedName>
</protein>
<accession>A0A1H6LQB6</accession>
<gene>
    <name evidence="2" type="ORF">BAZSYMA_ACONTIG198415_0</name>
</gene>
<evidence type="ECO:0000259" key="1">
    <source>
        <dbReference type="Pfam" id="PF13701"/>
    </source>
</evidence>
<feature type="domain" description="Transposase DDE" evidence="1">
    <location>
        <begin position="90"/>
        <end position="213"/>
    </location>
</feature>
<reference evidence="3" key="1">
    <citation type="submission" date="2016-06" db="EMBL/GenBank/DDBJ databases">
        <authorList>
            <person name="Petersen J."/>
            <person name="Sayavedra L."/>
        </authorList>
    </citation>
    <scope>NUCLEOTIDE SEQUENCE [LARGE SCALE GENOMIC DNA]</scope>
    <source>
        <strain evidence="3">BazSymA</strain>
    </source>
</reference>
<sequence>MPFAPRCVKRLKTLSLTKTTSGSLCLINKEQRLLDKPLSRCNSFIGDAGTVFDLVVQRTQIKGQIEMDLSLDTDNVSNTDQSLAIGEYIYRTIATNLEGLNASEIIHFYNQRADDSENRIKELKSDFGARQMPCGDFNANSLYFGICTLSYNLFALMRQLLPLEFANRRAKYVRHRLYAIAAKIVQHGRQVIVKCQAQYYDLLARALNNIKAFKPLLS</sequence>
<dbReference type="EMBL" id="CDSC02000310">
    <property type="protein sequence ID" value="SEH90853.1"/>
    <property type="molecule type" value="Genomic_DNA"/>
</dbReference>
<proteinExistence type="predicted"/>
<name>A0A1H6LQB6_9GAMM</name>
<evidence type="ECO:0000313" key="3">
    <source>
        <dbReference type="Proteomes" id="UP000198988"/>
    </source>
</evidence>
<dbReference type="Pfam" id="PF13701">
    <property type="entry name" value="DDE_Tnp_1_4"/>
    <property type="match status" value="1"/>
</dbReference>
<dbReference type="Proteomes" id="UP000198988">
    <property type="component" value="Unassembled WGS sequence"/>
</dbReference>
<dbReference type="InterPro" id="IPR025668">
    <property type="entry name" value="Tnp_DDE_dom"/>
</dbReference>
<organism evidence="2 3">
    <name type="scientific">Bathymodiolus azoricus thioautotrophic gill symbiont</name>
    <dbReference type="NCBI Taxonomy" id="235205"/>
    <lineage>
        <taxon>Bacteria</taxon>
        <taxon>Pseudomonadati</taxon>
        <taxon>Pseudomonadota</taxon>
        <taxon>Gammaproteobacteria</taxon>
        <taxon>sulfur-oxidizing symbionts</taxon>
    </lineage>
</organism>
<evidence type="ECO:0000313" key="2">
    <source>
        <dbReference type="EMBL" id="SEH90853.1"/>
    </source>
</evidence>